<dbReference type="GO" id="GO:0005737">
    <property type="term" value="C:cytoplasm"/>
    <property type="evidence" value="ECO:0007669"/>
    <property type="project" value="TreeGrafter"/>
</dbReference>
<proteinExistence type="predicted"/>
<dbReference type="OMA" id="PELINNC"/>
<organism evidence="5 6">
    <name type="scientific">Prunus dulcis</name>
    <name type="common">Almond</name>
    <name type="synonym">Amygdalus dulcis</name>
    <dbReference type="NCBI Taxonomy" id="3755"/>
    <lineage>
        <taxon>Eukaryota</taxon>
        <taxon>Viridiplantae</taxon>
        <taxon>Streptophyta</taxon>
        <taxon>Embryophyta</taxon>
        <taxon>Tracheophyta</taxon>
        <taxon>Spermatophyta</taxon>
        <taxon>Magnoliopsida</taxon>
        <taxon>eudicotyledons</taxon>
        <taxon>Gunneridae</taxon>
        <taxon>Pentapetalae</taxon>
        <taxon>rosids</taxon>
        <taxon>fabids</taxon>
        <taxon>Rosales</taxon>
        <taxon>Rosaceae</taxon>
        <taxon>Amygdaloideae</taxon>
        <taxon>Amygdaleae</taxon>
        <taxon>Prunus</taxon>
    </lineage>
</organism>
<evidence type="ECO:0000313" key="6">
    <source>
        <dbReference type="Proteomes" id="UP000327085"/>
    </source>
</evidence>
<dbReference type="Gramene" id="VVA37271">
    <property type="protein sequence ID" value="VVA37271"/>
    <property type="gene ID" value="Prudul26B035679"/>
</dbReference>
<evidence type="ECO:0000256" key="2">
    <source>
        <dbReference type="ARBA" id="ARBA00022737"/>
    </source>
</evidence>
<dbReference type="InterPro" id="IPR032675">
    <property type="entry name" value="LRR_dom_sf"/>
</dbReference>
<evidence type="ECO:0008006" key="7">
    <source>
        <dbReference type="Google" id="ProtNLM"/>
    </source>
</evidence>
<dbReference type="InParanoid" id="A0A5E4GC61"/>
<feature type="transmembrane region" description="Helical" evidence="4">
    <location>
        <begin position="508"/>
        <end position="526"/>
    </location>
</feature>
<sequence>RLSSLKILDLSHSHSLTEITDFSCCPNLEKLILVDCERLVDVNESIGNLERLVYLSMKDCKNIRMLPENMFMLKSLETLIISGCTNLNELSVEMLRNMEFLKVLEMDEIPITQLWRGRSSCILSSLPCSLVNLSVWGCNLSDDDFPRDFSNLSSLRRLNVGNNPICVLPNCIQGLTRLDKLSFPMCKRLKSLVGLPEVDDLDIQHCISLEKITYQYFPRFNGYFRHHIWPLTLPHENRNLVEWEDSYKVEPIGRVDVDMINLLGLCNLESMAPIWIRKTFCSAIDQSPVQGLYERGIFSTFFAGNEVPGRFSHKSRRSSISFTMTSHRIQALVIFAAYENTVSDRPWYSAVSDRPWYSEHFFCGFGAEIMARVRNKSKGQKWYYGPSQYGIPGEGEDMIWLSHWKFQNDQLEGGDRVVVSVFTPSCFPVKELGIQIVQEQEENHNTMMSPQHKTIPLLANYSTHDEHSMDEFFNDEDSDEDTTDKEEEQDDHAIAATTGSNKSGGLRGWKVLITAACFFLTLSLITRSSLSQRKKRQSTSRG</sequence>
<keyword evidence="4" id="KW-0812">Transmembrane</keyword>
<keyword evidence="4" id="KW-1133">Transmembrane helix</keyword>
<protein>
    <recommendedName>
        <fullName evidence="7">Disease resistance protein TIR-NBS-LRR class family</fullName>
    </recommendedName>
</protein>
<accession>A0A5E4GC61</accession>
<evidence type="ECO:0000256" key="3">
    <source>
        <dbReference type="SAM" id="MobiDB-lite"/>
    </source>
</evidence>
<dbReference type="EMBL" id="CABIKO010000521">
    <property type="protein sequence ID" value="VVA37271.1"/>
    <property type="molecule type" value="Genomic_DNA"/>
</dbReference>
<dbReference type="Gene3D" id="3.80.10.10">
    <property type="entry name" value="Ribonuclease Inhibitor"/>
    <property type="match status" value="2"/>
</dbReference>
<feature type="non-terminal residue" evidence="5">
    <location>
        <position position="1"/>
    </location>
</feature>
<dbReference type="InterPro" id="IPR050216">
    <property type="entry name" value="LRR_domain-containing"/>
</dbReference>
<feature type="compositionally biased region" description="Acidic residues" evidence="3">
    <location>
        <begin position="472"/>
        <end position="490"/>
    </location>
</feature>
<gene>
    <name evidence="5" type="ORF">ALMOND_2B035679</name>
</gene>
<evidence type="ECO:0000313" key="5">
    <source>
        <dbReference type="EMBL" id="VVA37271.1"/>
    </source>
</evidence>
<dbReference type="Proteomes" id="UP000327085">
    <property type="component" value="Chromosome 4"/>
</dbReference>
<name>A0A5E4GC61_PRUDU</name>
<dbReference type="SUPFAM" id="SSF52058">
    <property type="entry name" value="L domain-like"/>
    <property type="match status" value="1"/>
</dbReference>
<feature type="region of interest" description="Disordered" evidence="3">
    <location>
        <begin position="469"/>
        <end position="502"/>
    </location>
</feature>
<keyword evidence="1" id="KW-0433">Leucine-rich repeat</keyword>
<dbReference type="PANTHER" id="PTHR48051:SF46">
    <property type="entry name" value="LEUCINE RICH REPEAT-CONTAINING DOMAIN PROTEIN"/>
    <property type="match status" value="1"/>
</dbReference>
<dbReference type="PANTHER" id="PTHR48051">
    <property type="match status" value="1"/>
</dbReference>
<dbReference type="AlphaFoldDB" id="A0A5E4GC61"/>
<evidence type="ECO:0000256" key="1">
    <source>
        <dbReference type="ARBA" id="ARBA00022614"/>
    </source>
</evidence>
<keyword evidence="2" id="KW-0677">Repeat</keyword>
<reference evidence="6" key="1">
    <citation type="journal article" date="2020" name="Plant J.">
        <title>Transposons played a major role in the diversification between the closely related almond and peach genomes: results from the almond genome sequence.</title>
        <authorList>
            <person name="Alioto T."/>
            <person name="Alexiou K.G."/>
            <person name="Bardil A."/>
            <person name="Barteri F."/>
            <person name="Castanera R."/>
            <person name="Cruz F."/>
            <person name="Dhingra A."/>
            <person name="Duval H."/>
            <person name="Fernandez I Marti A."/>
            <person name="Frias L."/>
            <person name="Galan B."/>
            <person name="Garcia J.L."/>
            <person name="Howad W."/>
            <person name="Gomez-Garrido J."/>
            <person name="Gut M."/>
            <person name="Julca I."/>
            <person name="Morata J."/>
            <person name="Puigdomenech P."/>
            <person name="Ribeca P."/>
            <person name="Rubio Cabetas M.J."/>
            <person name="Vlasova A."/>
            <person name="Wirthensohn M."/>
            <person name="Garcia-Mas J."/>
            <person name="Gabaldon T."/>
            <person name="Casacuberta J.M."/>
            <person name="Arus P."/>
        </authorList>
    </citation>
    <scope>NUCLEOTIDE SEQUENCE [LARGE SCALE GENOMIC DNA]</scope>
    <source>
        <strain evidence="6">cv. Texas</strain>
    </source>
</reference>
<keyword evidence="4" id="KW-0472">Membrane</keyword>
<evidence type="ECO:0000256" key="4">
    <source>
        <dbReference type="SAM" id="Phobius"/>
    </source>
</evidence>